<evidence type="ECO:0000256" key="15">
    <source>
        <dbReference type="PROSITE-ProRule" id="PRU10144"/>
    </source>
</evidence>
<dbReference type="InterPro" id="IPR037066">
    <property type="entry name" value="Plug_dom_sf"/>
</dbReference>
<evidence type="ECO:0000256" key="6">
    <source>
        <dbReference type="ARBA" id="ARBA00022692"/>
    </source>
</evidence>
<sequence>MTAATPRPSGRRALALALAINGLATAPLLLTLPAQAQTAEARQTHNLAAGRLSDVLARYAAASGVTLSFEPRLLDGLRSPGLQGSYTLSEGFTTLLRGSNVELVHEGGSSYSLRRQSAQTSLPAMTVSAEVDEGGSAASAYRLSSARVGALGNRRLQDTPFSVSTYSREYMDNLQISSLADLTRYDAAVAASSDDQQSENALVIRGLSPDFDTGQKLDGLTLRSRASDLPLEHIERVDILKGAGAFLYGFGSPGGTINYVLKRPTEELTRTLTSQVTDNGQILLHGDIGGRFGDDKRFGYRINLVGQDGETYVSGNDSKRKSASLALDWRLTPALTWQVDALYANRVSDGGYFRLLPNADASYSTALGKPLDPIDGDKRLAPSWAFYESSHRTWGSDLNWDIGDDWHLRLAYRYSDSFRNPYLPGLFADADGNYSAVLYHYNNLFTSEGFEGQVSGHLDTGPISHQVTVGGASGRTTSSNSNGLVPSTTPLGSGNLSNPQDFTDPGIRLSRGDADYNEYLSIKRTEVFVSDTLGFGEQLDLILGVRHGTLDAKYGDYRESALTPSVALVYRPVDWTSFYVSYIEAFEQGAVAPDTAVNAGEVFEPMTSEQHEIGVKMDRERWSASAALFRLERALTYTDASNVFSQDGIARYQGLELNARGHLTPDVLIGASAMWLDAENRKTSDPALEGQQIVGTADQQYRLYGEYQIPNTAWVLSAGASHTGERSLDEARNIDLDAFTLYDLGARYAMQLGDTDVELKVNLDNLTDEAYWLTSTGYHSLSQGMPRTLTLGTSLSF</sequence>
<dbReference type="AlphaFoldDB" id="A0A395R7N5"/>
<accession>A0A395R7N5</accession>
<dbReference type="Pfam" id="PF07715">
    <property type="entry name" value="Plug"/>
    <property type="match status" value="1"/>
</dbReference>
<comment type="subcellular location">
    <subcellularLocation>
        <location evidence="1 14">Cell outer membrane</location>
        <topology evidence="1 14">Multi-pass membrane protein</topology>
    </subcellularLocation>
</comment>
<keyword evidence="10 16" id="KW-0798">TonB box</keyword>
<comment type="caution">
    <text evidence="19">The sequence shown here is derived from an EMBL/GenBank/DDBJ whole genome shotgun (WGS) entry which is preliminary data.</text>
</comment>
<feature type="region of interest" description="Disordered" evidence="17">
    <location>
        <begin position="469"/>
        <end position="504"/>
    </location>
</feature>
<dbReference type="Pfam" id="PF00593">
    <property type="entry name" value="TonB_dep_Rec_b-barrel"/>
    <property type="match status" value="1"/>
</dbReference>
<feature type="domain" description="Secretin/TonB short N-terminal" evidence="18">
    <location>
        <begin position="65"/>
        <end position="116"/>
    </location>
</feature>
<proteinExistence type="inferred from homology"/>
<organism evidence="19 20">
    <name type="scientific">Pseudomonas abyssi</name>
    <dbReference type="NCBI Taxonomy" id="170540"/>
    <lineage>
        <taxon>Bacteria</taxon>
        <taxon>Pseudomonadati</taxon>
        <taxon>Pseudomonadota</taxon>
        <taxon>Gammaproteobacteria</taxon>
        <taxon>Pseudomonadales</taxon>
        <taxon>Pseudomonadaceae</taxon>
        <taxon>Pseudomonas</taxon>
    </lineage>
</organism>
<evidence type="ECO:0000256" key="2">
    <source>
        <dbReference type="ARBA" id="ARBA00009810"/>
    </source>
</evidence>
<keyword evidence="20" id="KW-1185">Reference proteome</keyword>
<dbReference type="GO" id="GO:0009279">
    <property type="term" value="C:cell outer membrane"/>
    <property type="evidence" value="ECO:0007669"/>
    <property type="project" value="UniProtKB-SubCell"/>
</dbReference>
<keyword evidence="4 14" id="KW-1134">Transmembrane beta strand</keyword>
<keyword evidence="6 14" id="KW-0812">Transmembrane</keyword>
<dbReference type="InterPro" id="IPR010917">
    <property type="entry name" value="TonB_rcpt_CS"/>
</dbReference>
<evidence type="ECO:0000313" key="20">
    <source>
        <dbReference type="Proteomes" id="UP000265411"/>
    </source>
</evidence>
<keyword evidence="12" id="KW-0675">Receptor</keyword>
<dbReference type="CDD" id="cd01347">
    <property type="entry name" value="ligand_gated_channel"/>
    <property type="match status" value="1"/>
</dbReference>
<evidence type="ECO:0000256" key="10">
    <source>
        <dbReference type="ARBA" id="ARBA00023077"/>
    </source>
</evidence>
<dbReference type="GO" id="GO:0038023">
    <property type="term" value="F:signaling receptor activity"/>
    <property type="evidence" value="ECO:0007669"/>
    <property type="project" value="InterPro"/>
</dbReference>
<dbReference type="SMART" id="SM00965">
    <property type="entry name" value="STN"/>
    <property type="match status" value="1"/>
</dbReference>
<dbReference type="Gene3D" id="3.55.50.30">
    <property type="match status" value="1"/>
</dbReference>
<dbReference type="EMBL" id="LMAZ01000001">
    <property type="protein sequence ID" value="RGP56111.1"/>
    <property type="molecule type" value="Genomic_DNA"/>
</dbReference>
<keyword evidence="13 14" id="KW-0998">Cell outer membrane</keyword>
<evidence type="ECO:0000259" key="18">
    <source>
        <dbReference type="SMART" id="SM00965"/>
    </source>
</evidence>
<dbReference type="Pfam" id="PF07660">
    <property type="entry name" value="STN"/>
    <property type="match status" value="1"/>
</dbReference>
<dbReference type="InterPro" id="IPR011662">
    <property type="entry name" value="Secretin/TonB_short_N"/>
</dbReference>
<comment type="similarity">
    <text evidence="2 14 16">Belongs to the TonB-dependent receptor family.</text>
</comment>
<evidence type="ECO:0000256" key="14">
    <source>
        <dbReference type="PROSITE-ProRule" id="PRU01360"/>
    </source>
</evidence>
<gene>
    <name evidence="19" type="ORF">ASB58_01660</name>
</gene>
<dbReference type="InterPro" id="IPR036942">
    <property type="entry name" value="Beta-barrel_TonB_sf"/>
</dbReference>
<dbReference type="InterPro" id="IPR010105">
    <property type="entry name" value="TonB_sidphr_rcpt"/>
</dbReference>
<evidence type="ECO:0000256" key="5">
    <source>
        <dbReference type="ARBA" id="ARBA00022496"/>
    </source>
</evidence>
<keyword evidence="11 14" id="KW-0472">Membrane</keyword>
<evidence type="ECO:0000256" key="8">
    <source>
        <dbReference type="ARBA" id="ARBA00023004"/>
    </source>
</evidence>
<feature type="compositionally biased region" description="Polar residues" evidence="17">
    <location>
        <begin position="474"/>
        <end position="501"/>
    </location>
</feature>
<keyword evidence="5" id="KW-0410">Iron transport</keyword>
<dbReference type="InterPro" id="IPR000531">
    <property type="entry name" value="Beta-barrel_TonB"/>
</dbReference>
<evidence type="ECO:0000256" key="3">
    <source>
        <dbReference type="ARBA" id="ARBA00022448"/>
    </source>
</evidence>
<evidence type="ECO:0000256" key="4">
    <source>
        <dbReference type="ARBA" id="ARBA00022452"/>
    </source>
</evidence>
<dbReference type="InterPro" id="IPR012910">
    <property type="entry name" value="Plug_dom"/>
</dbReference>
<evidence type="ECO:0000256" key="12">
    <source>
        <dbReference type="ARBA" id="ARBA00023170"/>
    </source>
</evidence>
<evidence type="ECO:0000256" key="1">
    <source>
        <dbReference type="ARBA" id="ARBA00004571"/>
    </source>
</evidence>
<keyword evidence="3 14" id="KW-0813">Transport</keyword>
<evidence type="ECO:0000256" key="13">
    <source>
        <dbReference type="ARBA" id="ARBA00023237"/>
    </source>
</evidence>
<keyword evidence="9" id="KW-0406">Ion transport</keyword>
<keyword evidence="7" id="KW-0732">Signal</keyword>
<dbReference type="RefSeq" id="WP_118129130.1">
    <property type="nucleotide sequence ID" value="NZ_LMAZ01000001.1"/>
</dbReference>
<dbReference type="GO" id="GO:0015891">
    <property type="term" value="P:siderophore transport"/>
    <property type="evidence" value="ECO:0007669"/>
    <property type="project" value="InterPro"/>
</dbReference>
<dbReference type="PANTHER" id="PTHR32552">
    <property type="entry name" value="FERRICHROME IRON RECEPTOR-RELATED"/>
    <property type="match status" value="1"/>
</dbReference>
<keyword evidence="8" id="KW-0408">Iron</keyword>
<dbReference type="Proteomes" id="UP000265411">
    <property type="component" value="Unassembled WGS sequence"/>
</dbReference>
<evidence type="ECO:0000256" key="7">
    <source>
        <dbReference type="ARBA" id="ARBA00022729"/>
    </source>
</evidence>
<dbReference type="SUPFAM" id="SSF56935">
    <property type="entry name" value="Porins"/>
    <property type="match status" value="1"/>
</dbReference>
<dbReference type="PROSITE" id="PS52016">
    <property type="entry name" value="TONB_DEPENDENT_REC_3"/>
    <property type="match status" value="1"/>
</dbReference>
<evidence type="ECO:0000256" key="11">
    <source>
        <dbReference type="ARBA" id="ARBA00023136"/>
    </source>
</evidence>
<evidence type="ECO:0000256" key="9">
    <source>
        <dbReference type="ARBA" id="ARBA00023065"/>
    </source>
</evidence>
<dbReference type="PANTHER" id="PTHR32552:SF82">
    <property type="entry name" value="FCUA PROTEIN"/>
    <property type="match status" value="1"/>
</dbReference>
<reference evidence="19 20" key="1">
    <citation type="journal article" date="2018" name="Syst. Appl. Microbiol.">
        <title>Pseudomonas gallaeciensis sp. nov., isolated from crude-oil-contaminated intertidal sand samples after the Prestige oil spill.</title>
        <authorList>
            <person name="Mulet M."/>
            <person name="Sanchez D."/>
            <person name="Rodriguez A.C."/>
            <person name="Nogales B."/>
            <person name="Bosch R."/>
            <person name="Busquets A."/>
            <person name="Gomila M."/>
            <person name="Lalucat J."/>
            <person name="Garcia-Valdes E."/>
        </authorList>
    </citation>
    <scope>NUCLEOTIDE SEQUENCE [LARGE SCALE GENOMIC DNA]</scope>
    <source>
        <strain evidence="19 20">V113</strain>
    </source>
</reference>
<dbReference type="GO" id="GO:0015344">
    <property type="term" value="F:siderophore uptake transmembrane transporter activity"/>
    <property type="evidence" value="ECO:0007669"/>
    <property type="project" value="TreeGrafter"/>
</dbReference>
<name>A0A395R7N5_9PSED</name>
<dbReference type="OrthoDB" id="8732650at2"/>
<evidence type="ECO:0000256" key="16">
    <source>
        <dbReference type="RuleBase" id="RU003357"/>
    </source>
</evidence>
<protein>
    <recommendedName>
        <fullName evidence="18">Secretin/TonB short N-terminal domain-containing protein</fullName>
    </recommendedName>
</protein>
<evidence type="ECO:0000256" key="17">
    <source>
        <dbReference type="SAM" id="MobiDB-lite"/>
    </source>
</evidence>
<dbReference type="Gene3D" id="2.170.130.10">
    <property type="entry name" value="TonB-dependent receptor, plug domain"/>
    <property type="match status" value="1"/>
</dbReference>
<evidence type="ECO:0000313" key="19">
    <source>
        <dbReference type="EMBL" id="RGP56111.1"/>
    </source>
</evidence>
<dbReference type="NCBIfam" id="TIGR01783">
    <property type="entry name" value="TonB-siderophor"/>
    <property type="match status" value="1"/>
</dbReference>
<feature type="short sequence motif" description="TonB C-terminal box" evidence="15">
    <location>
        <begin position="780"/>
        <end position="797"/>
    </location>
</feature>
<dbReference type="PROSITE" id="PS01156">
    <property type="entry name" value="TONB_DEPENDENT_REC_2"/>
    <property type="match status" value="1"/>
</dbReference>
<dbReference type="InterPro" id="IPR039426">
    <property type="entry name" value="TonB-dep_rcpt-like"/>
</dbReference>
<dbReference type="Gene3D" id="2.40.170.20">
    <property type="entry name" value="TonB-dependent receptor, beta-barrel domain"/>
    <property type="match status" value="1"/>
</dbReference>